<dbReference type="PANTHER" id="PTHR10894:SF0">
    <property type="entry name" value="NUCLEOLAR PROTEIN 56"/>
    <property type="match status" value="1"/>
</dbReference>
<feature type="compositionally biased region" description="Basic residues" evidence="7">
    <location>
        <begin position="491"/>
        <end position="501"/>
    </location>
</feature>
<keyword evidence="10" id="KW-1185">Reference proteome</keyword>
<dbReference type="Proteomes" id="UP000192596">
    <property type="component" value="Unassembled WGS sequence"/>
</dbReference>
<comment type="subcellular location">
    <subcellularLocation>
        <location evidence="1">Nucleus</location>
        <location evidence="1">Nucleolus</location>
    </subcellularLocation>
</comment>
<evidence type="ECO:0000256" key="3">
    <source>
        <dbReference type="ARBA" id="ARBA00022517"/>
    </source>
</evidence>
<feature type="region of interest" description="Disordered" evidence="7">
    <location>
        <begin position="465"/>
        <end position="581"/>
    </location>
</feature>
<dbReference type="FunFam" id="1.10.246.90:FF:000001">
    <property type="entry name" value="Nucleolar protein 56"/>
    <property type="match status" value="1"/>
</dbReference>
<dbReference type="GO" id="GO:0031428">
    <property type="term" value="C:box C/D methylation guide snoRNP complex"/>
    <property type="evidence" value="ECO:0007669"/>
    <property type="project" value="EnsemblFungi"/>
</dbReference>
<dbReference type="OrthoDB" id="6780543at2759"/>
<proteinExistence type="inferred from homology"/>
<feature type="compositionally biased region" description="Low complexity" evidence="7">
    <location>
        <begin position="532"/>
        <end position="541"/>
    </location>
</feature>
<evidence type="ECO:0000256" key="1">
    <source>
        <dbReference type="ARBA" id="ARBA00004604"/>
    </source>
</evidence>
<dbReference type="InterPro" id="IPR045056">
    <property type="entry name" value="Nop56/Nop58"/>
</dbReference>
<evidence type="ECO:0000256" key="2">
    <source>
        <dbReference type="ARBA" id="ARBA00009211"/>
    </source>
</evidence>
<dbReference type="Gene3D" id="1.10.246.90">
    <property type="entry name" value="Nop domain"/>
    <property type="match status" value="1"/>
</dbReference>
<dbReference type="GO" id="GO:0030515">
    <property type="term" value="F:snoRNA binding"/>
    <property type="evidence" value="ECO:0007669"/>
    <property type="project" value="InterPro"/>
</dbReference>
<organism evidence="9 10">
    <name type="scientific">Cryoendolithus antarcticus</name>
    <dbReference type="NCBI Taxonomy" id="1507870"/>
    <lineage>
        <taxon>Eukaryota</taxon>
        <taxon>Fungi</taxon>
        <taxon>Dikarya</taxon>
        <taxon>Ascomycota</taxon>
        <taxon>Pezizomycotina</taxon>
        <taxon>Dothideomycetes</taxon>
        <taxon>Dothideomycetidae</taxon>
        <taxon>Cladosporiales</taxon>
        <taxon>Cladosporiaceae</taxon>
        <taxon>Cryoendolithus</taxon>
    </lineage>
</organism>
<comment type="function">
    <text evidence="6">Required for 60S ribosomal subunit synthesis.</text>
</comment>
<sequence length="581" mass="62878">MSADYLLHESSVGYAIFAVKLQGDSIGAQLPEVQAAHTDLAKFGKMVQLVSFAPFQGASQALENANEVSEGIMSDYLRTTLEANLPSSGKKEKKKVTLGVGDRNLAGSIKADFPGVECETPETSEIVADLLRGIRLHSEKLLKGLQSGDVSRAQLGLGHAYSRAKVKFSVQKNDNHIIQAIATLDHLDKAVNTFSMRVREWYGWHFPELVRIVSDNTKYAQCALFIGNKTTLSEDQLHDLAALVDDDQSTARAIIEAAKVSMGQDLSATDMENVMLFAKRTSDLGKYRKSLGAYLVAKMGIVAPNLAALIGETVGARLISHAGSLTNLAKYPASTVQILGAEKALFRALKTKGNTPKYGLIYHSSFIGRAGTKNKGRISRFLANKTSIASRIDNFSMQPTRKFGEALKEQVEERLRFYSEGVNPTKNADAMVCSSSLTDYTRATGTDLFQQQAAMDATLASINVSDPSKGGAEEEIAAPGVTDQATEQALRKKAKKDKKASKPTEQADVEMADIDADAKAGKKSKKEKKSEVPAAAEVDVAAVEKKVKKDKKRKAESEVLAKGEVPEEQVKVKKSKKSKSS</sequence>
<comment type="caution">
    <text evidence="9">The sequence shown here is derived from an EMBL/GenBank/DDBJ whole genome shotgun (WGS) entry which is preliminary data.</text>
</comment>
<dbReference type="Gene3D" id="1.10.287.4070">
    <property type="match status" value="1"/>
</dbReference>
<dbReference type="GO" id="GO:0000494">
    <property type="term" value="P:box C/D sno(s)RNA 3'-end processing"/>
    <property type="evidence" value="ECO:0007669"/>
    <property type="project" value="EnsemblFungi"/>
</dbReference>
<name>A0A1V8TM15_9PEZI</name>
<dbReference type="InterPro" id="IPR012976">
    <property type="entry name" value="NOSIC"/>
</dbReference>
<feature type="compositionally biased region" description="Basic and acidic residues" evidence="7">
    <location>
        <begin position="542"/>
        <end position="571"/>
    </location>
</feature>
<evidence type="ECO:0000313" key="10">
    <source>
        <dbReference type="Proteomes" id="UP000192596"/>
    </source>
</evidence>
<evidence type="ECO:0000256" key="5">
    <source>
        <dbReference type="ARBA" id="ARBA00040742"/>
    </source>
</evidence>
<protein>
    <recommendedName>
        <fullName evidence="5">Nucleolar protein 56</fullName>
    </recommendedName>
</protein>
<dbReference type="PROSITE" id="PS51358">
    <property type="entry name" value="NOP"/>
    <property type="match status" value="1"/>
</dbReference>
<dbReference type="AlphaFoldDB" id="A0A1V8TM15"/>
<dbReference type="FunFam" id="1.10.287.4070:FF:000002">
    <property type="entry name" value="Nucleolar protein 56"/>
    <property type="match status" value="1"/>
</dbReference>
<feature type="compositionally biased region" description="Basic residues" evidence="7">
    <location>
        <begin position="572"/>
        <end position="581"/>
    </location>
</feature>
<dbReference type="GO" id="GO:0032040">
    <property type="term" value="C:small-subunit processome"/>
    <property type="evidence" value="ECO:0007669"/>
    <property type="project" value="EnsemblFungi"/>
</dbReference>
<evidence type="ECO:0000256" key="7">
    <source>
        <dbReference type="SAM" id="MobiDB-lite"/>
    </source>
</evidence>
<keyword evidence="3" id="KW-0690">Ribosome biogenesis</keyword>
<dbReference type="SUPFAM" id="SSF89124">
    <property type="entry name" value="Nop domain"/>
    <property type="match status" value="1"/>
</dbReference>
<dbReference type="InterPro" id="IPR002687">
    <property type="entry name" value="Nop_dom"/>
</dbReference>
<evidence type="ECO:0000256" key="4">
    <source>
        <dbReference type="ARBA" id="ARBA00023242"/>
    </source>
</evidence>
<reference evidence="10" key="1">
    <citation type="submission" date="2017-03" db="EMBL/GenBank/DDBJ databases">
        <title>Genomes of endolithic fungi from Antarctica.</title>
        <authorList>
            <person name="Coleine C."/>
            <person name="Masonjones S."/>
            <person name="Stajich J.E."/>
        </authorList>
    </citation>
    <scope>NUCLEOTIDE SEQUENCE [LARGE SCALE GENOMIC DNA]</scope>
    <source>
        <strain evidence="10">CCFEE 5527</strain>
    </source>
</reference>
<dbReference type="InParanoid" id="A0A1V8TM15"/>
<dbReference type="SMART" id="SM00931">
    <property type="entry name" value="NOSIC"/>
    <property type="match status" value="1"/>
</dbReference>
<dbReference type="GO" id="GO:0000452">
    <property type="term" value="P:snoRNA guided rRNA 2'-O-methylation"/>
    <property type="evidence" value="ECO:0007669"/>
    <property type="project" value="EnsemblFungi"/>
</dbReference>
<accession>A0A1V8TM15</accession>
<dbReference type="PANTHER" id="PTHR10894">
    <property type="entry name" value="NUCLEOLAR PROTEIN 5 NUCLEOLAR PROTEIN NOP5 NOP58"/>
    <property type="match status" value="1"/>
</dbReference>
<dbReference type="EMBL" id="NAJO01000005">
    <property type="protein sequence ID" value="OQO12415.1"/>
    <property type="molecule type" value="Genomic_DNA"/>
</dbReference>
<evidence type="ECO:0000313" key="9">
    <source>
        <dbReference type="EMBL" id="OQO12415.1"/>
    </source>
</evidence>
<dbReference type="FunCoup" id="A0A1V8TM15">
    <property type="interactions" value="2543"/>
</dbReference>
<dbReference type="InterPro" id="IPR036070">
    <property type="entry name" value="Nop_dom_sf"/>
</dbReference>
<evidence type="ECO:0000259" key="8">
    <source>
        <dbReference type="PROSITE" id="PS51358"/>
    </source>
</evidence>
<feature type="domain" description="Nop" evidence="8">
    <location>
        <begin position="302"/>
        <end position="420"/>
    </location>
</feature>
<dbReference type="STRING" id="1507870.A0A1V8TM15"/>
<dbReference type="InterPro" id="IPR012974">
    <property type="entry name" value="NOP58/56_N"/>
</dbReference>
<dbReference type="Pfam" id="PF01798">
    <property type="entry name" value="Nop"/>
    <property type="match status" value="1"/>
</dbReference>
<keyword evidence="4" id="KW-0539">Nucleus</keyword>
<dbReference type="InterPro" id="IPR042239">
    <property type="entry name" value="Nop_C"/>
</dbReference>
<dbReference type="Pfam" id="PF08156">
    <property type="entry name" value="NOP5NT"/>
    <property type="match status" value="1"/>
</dbReference>
<gene>
    <name evidence="9" type="ORF">B0A48_03057</name>
</gene>
<comment type="similarity">
    <text evidence="2">Belongs to the NOP5/NOP56 family.</text>
</comment>
<evidence type="ECO:0000256" key="6">
    <source>
        <dbReference type="ARBA" id="ARBA00056216"/>
    </source>
</evidence>